<dbReference type="Proteomes" id="UP000597656">
    <property type="component" value="Unassembled WGS sequence"/>
</dbReference>
<protein>
    <submittedName>
        <fullName evidence="2">Uncharacterized protein</fullName>
    </submittedName>
</protein>
<reference evidence="3" key="1">
    <citation type="journal article" date="2019" name="Int. J. Syst. Evol. Microbiol.">
        <title>The Global Catalogue of Microorganisms (GCM) 10K type strain sequencing project: providing services to taxonomists for standard genome sequencing and annotation.</title>
        <authorList>
            <consortium name="The Broad Institute Genomics Platform"/>
            <consortium name="The Broad Institute Genome Sequencing Center for Infectious Disease"/>
            <person name="Wu L."/>
            <person name="Ma J."/>
        </authorList>
    </citation>
    <scope>NUCLEOTIDE SEQUENCE [LARGE SCALE GENOMIC DNA]</scope>
    <source>
        <strain evidence="3">CGMCC 4.7319</strain>
    </source>
</reference>
<dbReference type="EMBL" id="BMNC01000029">
    <property type="protein sequence ID" value="GGN29004.1"/>
    <property type="molecule type" value="Genomic_DNA"/>
</dbReference>
<accession>A0ABQ2IVT0</accession>
<feature type="region of interest" description="Disordered" evidence="1">
    <location>
        <begin position="41"/>
        <end position="64"/>
    </location>
</feature>
<evidence type="ECO:0000313" key="2">
    <source>
        <dbReference type="EMBL" id="GGN29004.1"/>
    </source>
</evidence>
<evidence type="ECO:0000313" key="3">
    <source>
        <dbReference type="Proteomes" id="UP000597656"/>
    </source>
</evidence>
<name>A0ABQ2IVT0_9PSEU</name>
<sequence length="91" mass="10002">MRAPIALAPNAPATRPSPNTVSNAPYHCGATFRFSVLRTGVDHPSQLDRQTATPPARLHLPPLGKDLDADPTLRYLDRQILTMLDNMAVMR</sequence>
<keyword evidence="3" id="KW-1185">Reference proteome</keyword>
<proteinExistence type="predicted"/>
<feature type="region of interest" description="Disordered" evidence="1">
    <location>
        <begin position="1"/>
        <end position="22"/>
    </location>
</feature>
<organism evidence="2 3">
    <name type="scientific">Lentzea pudingi</name>
    <dbReference type="NCBI Taxonomy" id="1789439"/>
    <lineage>
        <taxon>Bacteria</taxon>
        <taxon>Bacillati</taxon>
        <taxon>Actinomycetota</taxon>
        <taxon>Actinomycetes</taxon>
        <taxon>Pseudonocardiales</taxon>
        <taxon>Pseudonocardiaceae</taxon>
        <taxon>Lentzea</taxon>
    </lineage>
</organism>
<gene>
    <name evidence="2" type="ORF">GCM10011609_85710</name>
</gene>
<evidence type="ECO:0000256" key="1">
    <source>
        <dbReference type="SAM" id="MobiDB-lite"/>
    </source>
</evidence>
<comment type="caution">
    <text evidence="2">The sequence shown here is derived from an EMBL/GenBank/DDBJ whole genome shotgun (WGS) entry which is preliminary data.</text>
</comment>